<dbReference type="EMBL" id="FN649741">
    <property type="protein sequence ID" value="CBJ32612.1"/>
    <property type="molecule type" value="Genomic_DNA"/>
</dbReference>
<feature type="domain" description="RGS" evidence="3">
    <location>
        <begin position="387"/>
        <end position="517"/>
    </location>
</feature>
<dbReference type="InterPro" id="IPR016137">
    <property type="entry name" value="RGS"/>
</dbReference>
<keyword evidence="5" id="KW-1185">Reference proteome</keyword>
<keyword evidence="2" id="KW-1133">Transmembrane helix</keyword>
<dbReference type="PANTHER" id="PTHR10845:SF192">
    <property type="entry name" value="DOUBLE HIT, ISOFORM B"/>
    <property type="match status" value="1"/>
</dbReference>
<dbReference type="InterPro" id="IPR036305">
    <property type="entry name" value="RGS_sf"/>
</dbReference>
<feature type="region of interest" description="Disordered" evidence="1">
    <location>
        <begin position="17"/>
        <end position="48"/>
    </location>
</feature>
<dbReference type="AlphaFoldDB" id="D7FYZ5"/>
<dbReference type="InterPro" id="IPR044926">
    <property type="entry name" value="RGS_subdomain_2"/>
</dbReference>
<gene>
    <name evidence="4" type="ORF">Esi_0350_0006</name>
</gene>
<sequence>MGVGAFLAEGVGHSVQQRIGRGRTGESDRRSDHENTLKVDRAPTRPRSTDQCVFRRRPMATAFAPRSWLQLFIDVVILSYTVVFSLVSLSYCAAMGQLRKEFFIALRSPMLAVMSGAIGILISGPEIIGMTLTYDMSAGPEKILCVPLMLSFTATYILRGVRLLIMFTPRSRQRWGSFLRERNFIPIVLAIFLVLQVVVWSFVPTYGVPIKCWIQHNCVKSQGISFVWNMLVCVPRAGTTRTNGHPSFNCRWCSVLREAPGALPRATLFTCLHLSILNFRSVWCCECLDAAMVMGMKAAGEFYTPTLMRMHMVVFMVVRFHTALWITNIKPVREVLRQSSDRKDYHVPWFPYVPWRRSASGKVAVGMNETMHVTCTSRPLSTIQLGRLETIINTPPLLEAFDSFCQKALCGESILLLREVAAFRDSIYAVEADDDALFKEFVAIVNKFIKSGSSYEVNIDCRARTGVMRDVDEARFKELDTDGRADIFTLAETQTSQMLADNLLAKFQATERYQRIAEGLLAIDIIASGDEGREHCDAAANSMSKSPVHRGSTRHTLKWTRHSFTSRIVSKTRGGRH</sequence>
<feature type="transmembrane region" description="Helical" evidence="2">
    <location>
        <begin position="68"/>
        <end position="92"/>
    </location>
</feature>
<dbReference type="SMART" id="SM00315">
    <property type="entry name" value="RGS"/>
    <property type="match status" value="1"/>
</dbReference>
<evidence type="ECO:0000313" key="4">
    <source>
        <dbReference type="EMBL" id="CBJ32612.1"/>
    </source>
</evidence>
<dbReference type="CDD" id="cd07440">
    <property type="entry name" value="RGS"/>
    <property type="match status" value="1"/>
</dbReference>
<accession>D7FYZ5</accession>
<protein>
    <recommendedName>
        <fullName evidence="3">RGS domain-containing protein</fullName>
    </recommendedName>
</protein>
<feature type="transmembrane region" description="Helical" evidence="2">
    <location>
        <begin position="184"/>
        <end position="203"/>
    </location>
</feature>
<feature type="compositionally biased region" description="Basic and acidic residues" evidence="1">
    <location>
        <begin position="23"/>
        <end position="43"/>
    </location>
</feature>
<evidence type="ECO:0000256" key="2">
    <source>
        <dbReference type="SAM" id="Phobius"/>
    </source>
</evidence>
<feature type="transmembrane region" description="Helical" evidence="2">
    <location>
        <begin position="143"/>
        <end position="164"/>
    </location>
</feature>
<dbReference type="eggNOG" id="ENOG502SERP">
    <property type="taxonomic scope" value="Eukaryota"/>
</dbReference>
<dbReference type="EMBL" id="FN648543">
    <property type="protein sequence ID" value="CBJ32612.1"/>
    <property type="molecule type" value="Genomic_DNA"/>
</dbReference>
<reference evidence="4 5" key="1">
    <citation type="journal article" date="2010" name="Nature">
        <title>The Ectocarpus genome and the independent evolution of multicellularity in brown algae.</title>
        <authorList>
            <person name="Cock J.M."/>
            <person name="Sterck L."/>
            <person name="Rouze P."/>
            <person name="Scornet D."/>
            <person name="Allen A.E."/>
            <person name="Amoutzias G."/>
            <person name="Anthouard V."/>
            <person name="Artiguenave F."/>
            <person name="Aury J.M."/>
            <person name="Badger J.H."/>
            <person name="Beszteri B."/>
            <person name="Billiau K."/>
            <person name="Bonnet E."/>
            <person name="Bothwell J.H."/>
            <person name="Bowler C."/>
            <person name="Boyen C."/>
            <person name="Brownlee C."/>
            <person name="Carrano C.J."/>
            <person name="Charrier B."/>
            <person name="Cho G.Y."/>
            <person name="Coelho S.M."/>
            <person name="Collen J."/>
            <person name="Corre E."/>
            <person name="Da Silva C."/>
            <person name="Delage L."/>
            <person name="Delaroque N."/>
            <person name="Dittami S.M."/>
            <person name="Doulbeau S."/>
            <person name="Elias M."/>
            <person name="Farnham G."/>
            <person name="Gachon C.M."/>
            <person name="Gschloessl B."/>
            <person name="Heesch S."/>
            <person name="Jabbari K."/>
            <person name="Jubin C."/>
            <person name="Kawai H."/>
            <person name="Kimura K."/>
            <person name="Kloareg B."/>
            <person name="Kupper F.C."/>
            <person name="Lang D."/>
            <person name="Le Bail A."/>
            <person name="Leblanc C."/>
            <person name="Lerouge P."/>
            <person name="Lohr M."/>
            <person name="Lopez P.J."/>
            <person name="Martens C."/>
            <person name="Maumus F."/>
            <person name="Michel G."/>
            <person name="Miranda-Saavedra D."/>
            <person name="Morales J."/>
            <person name="Moreau H."/>
            <person name="Motomura T."/>
            <person name="Nagasato C."/>
            <person name="Napoli C.A."/>
            <person name="Nelson D.R."/>
            <person name="Nyvall-Collen P."/>
            <person name="Peters A.F."/>
            <person name="Pommier C."/>
            <person name="Potin P."/>
            <person name="Poulain J."/>
            <person name="Quesneville H."/>
            <person name="Read B."/>
            <person name="Rensing S.A."/>
            <person name="Ritter A."/>
            <person name="Rousvoal S."/>
            <person name="Samanta M."/>
            <person name="Samson G."/>
            <person name="Schroeder D.C."/>
            <person name="Segurens B."/>
            <person name="Strittmatter M."/>
            <person name="Tonon T."/>
            <person name="Tregear J.W."/>
            <person name="Valentin K."/>
            <person name="von Dassow P."/>
            <person name="Yamagishi T."/>
            <person name="Van de Peer Y."/>
            <person name="Wincker P."/>
        </authorList>
    </citation>
    <scope>NUCLEOTIDE SEQUENCE [LARGE SCALE GENOMIC DNA]</scope>
    <source>
        <strain evidence="5">Ec32 / CCAP1310/4</strain>
    </source>
</reference>
<keyword evidence="2" id="KW-0812">Transmembrane</keyword>
<keyword evidence="2" id="KW-0472">Membrane</keyword>
<evidence type="ECO:0000259" key="3">
    <source>
        <dbReference type="PROSITE" id="PS50132"/>
    </source>
</evidence>
<organism evidence="4 5">
    <name type="scientific">Ectocarpus siliculosus</name>
    <name type="common">Brown alga</name>
    <name type="synonym">Conferva siliculosa</name>
    <dbReference type="NCBI Taxonomy" id="2880"/>
    <lineage>
        <taxon>Eukaryota</taxon>
        <taxon>Sar</taxon>
        <taxon>Stramenopiles</taxon>
        <taxon>Ochrophyta</taxon>
        <taxon>PX clade</taxon>
        <taxon>Phaeophyceae</taxon>
        <taxon>Ectocarpales</taxon>
        <taxon>Ectocarpaceae</taxon>
        <taxon>Ectocarpus</taxon>
    </lineage>
</organism>
<dbReference type="Pfam" id="PF00615">
    <property type="entry name" value="RGS"/>
    <property type="match status" value="1"/>
</dbReference>
<evidence type="ECO:0000256" key="1">
    <source>
        <dbReference type="SAM" id="MobiDB-lite"/>
    </source>
</evidence>
<name>D7FYZ5_ECTSI</name>
<evidence type="ECO:0000313" key="5">
    <source>
        <dbReference type="Proteomes" id="UP000002630"/>
    </source>
</evidence>
<dbReference type="SUPFAM" id="SSF48097">
    <property type="entry name" value="Regulator of G-protein signaling, RGS"/>
    <property type="match status" value="1"/>
</dbReference>
<dbReference type="PANTHER" id="PTHR10845">
    <property type="entry name" value="REGULATOR OF G PROTEIN SIGNALING"/>
    <property type="match status" value="1"/>
</dbReference>
<dbReference type="OrthoDB" id="196547at2759"/>
<feature type="transmembrane region" description="Helical" evidence="2">
    <location>
        <begin position="104"/>
        <end position="123"/>
    </location>
</feature>
<dbReference type="Proteomes" id="UP000002630">
    <property type="component" value="Linkage Group LG16"/>
</dbReference>
<proteinExistence type="predicted"/>
<dbReference type="InParanoid" id="D7FYZ5"/>
<dbReference type="Gene3D" id="1.10.167.10">
    <property type="entry name" value="Regulator of G-protein Signalling 4, domain 2"/>
    <property type="match status" value="1"/>
</dbReference>
<dbReference type="PROSITE" id="PS50132">
    <property type="entry name" value="RGS"/>
    <property type="match status" value="1"/>
</dbReference>